<dbReference type="RefSeq" id="WP_182449184.1">
    <property type="nucleotide sequence ID" value="NZ_CP016438.1"/>
</dbReference>
<proteinExistence type="inferred from homology"/>
<evidence type="ECO:0000256" key="9">
    <source>
        <dbReference type="ARBA" id="ARBA00023316"/>
    </source>
</evidence>
<dbReference type="SUPFAM" id="SSF55205">
    <property type="entry name" value="EPT/RTPC-like"/>
    <property type="match status" value="1"/>
</dbReference>
<dbReference type="InterPro" id="IPR050068">
    <property type="entry name" value="MurA_subfamily"/>
</dbReference>
<evidence type="ECO:0000256" key="1">
    <source>
        <dbReference type="ARBA" id="ARBA00004496"/>
    </source>
</evidence>
<keyword evidence="9" id="KW-0961">Cell wall biogenesis/degradation</keyword>
<evidence type="ECO:0000256" key="6">
    <source>
        <dbReference type="ARBA" id="ARBA00022960"/>
    </source>
</evidence>
<evidence type="ECO:0000256" key="16">
    <source>
        <dbReference type="ARBA" id="ARBA00047527"/>
    </source>
</evidence>
<dbReference type="KEGG" id="sls:SLINC_4545"/>
<dbReference type="InterPro" id="IPR036968">
    <property type="entry name" value="Enolpyruvate_Tfrase_sf"/>
</dbReference>
<dbReference type="EC" id="2.5.1.7" evidence="12"/>
<evidence type="ECO:0000256" key="12">
    <source>
        <dbReference type="ARBA" id="ARBA00039108"/>
    </source>
</evidence>
<dbReference type="GO" id="GO:0071555">
    <property type="term" value="P:cell wall organization"/>
    <property type="evidence" value="ECO:0007669"/>
    <property type="project" value="UniProtKB-KW"/>
</dbReference>
<keyword evidence="18" id="KW-1185">Reference proteome</keyword>
<keyword evidence="8" id="KW-0131">Cell cycle</keyword>
<gene>
    <name evidence="17" type="ORF">SLINC_4545</name>
</gene>
<evidence type="ECO:0000256" key="10">
    <source>
        <dbReference type="ARBA" id="ARBA00037534"/>
    </source>
</evidence>
<dbReference type="PANTHER" id="PTHR43783">
    <property type="entry name" value="UDP-N-ACETYLGLUCOSAMINE 1-CARBOXYVINYLTRANSFERASE"/>
    <property type="match status" value="1"/>
</dbReference>
<comment type="function">
    <text evidence="10">Cell wall formation. Adds enolpyruvyl to UDP-N-acetylglucosamine.</text>
</comment>
<sequence>MTAVRIPPVAAEVVAVRPGSPLTGSVTVDGSKNAALPLLAAAAALNRSVQLANVPANTDVETMVTLLQQTGWHTARPVSDPDTVMILPSDKSQPGPAAETAARIRASYYLVPALLGAYGRARLPWPGGCRIGRRGMEQHFKVYERFGDRTTVDDHGYVVEAAASRTAETVSITLPFRSRGASIAALLRAAVTGRPLRLGQPNLSPEVLSVVGALRMAGWECRVSESVLTLVPRPSAPVETIAWRVPGDKIEAGTLACAVAVTGGDARICGVSGDDVTPLVTALRQLGVPAGTEDGVLTVRAQAARPTGKPLRAVASLAPGGLDADFEPPLMALALTRPGTHLFADTINPGRHGNLLPQLARLGAEIHEHSSTECRFTGPQYLNGAGVEATDIRTGSALLIAGLTARGVTTLGGLEQLRRGHADLPTKLHALGADICEVTP</sequence>
<keyword evidence="6" id="KW-0133">Cell shape</keyword>
<evidence type="ECO:0000256" key="3">
    <source>
        <dbReference type="ARBA" id="ARBA00022490"/>
    </source>
</evidence>
<comment type="pathway">
    <text evidence="2">Cell wall biogenesis; peptidoglycan biosynthesis.</text>
</comment>
<evidence type="ECO:0000256" key="5">
    <source>
        <dbReference type="ARBA" id="ARBA00022679"/>
    </source>
</evidence>
<dbReference type="InterPro" id="IPR013792">
    <property type="entry name" value="RNA3'P_cycl/enolpyr_Trfase_a/b"/>
</dbReference>
<keyword evidence="3" id="KW-0963">Cytoplasm</keyword>
<dbReference type="Proteomes" id="UP000092598">
    <property type="component" value="Chromosome"/>
</dbReference>
<dbReference type="AlphaFoldDB" id="A0A1B1MDR5"/>
<evidence type="ECO:0000256" key="15">
    <source>
        <dbReference type="ARBA" id="ARBA00042842"/>
    </source>
</evidence>
<name>A0A1B1MDR5_STRLN</name>
<dbReference type="Pfam" id="PF00275">
    <property type="entry name" value="EPSP_synthase"/>
    <property type="match status" value="1"/>
</dbReference>
<keyword evidence="7" id="KW-0573">Peptidoglycan synthesis</keyword>
<organism evidence="17 18">
    <name type="scientific">Streptomyces lincolnensis</name>
    <dbReference type="NCBI Taxonomy" id="1915"/>
    <lineage>
        <taxon>Bacteria</taxon>
        <taxon>Bacillati</taxon>
        <taxon>Actinomycetota</taxon>
        <taxon>Actinomycetes</taxon>
        <taxon>Kitasatosporales</taxon>
        <taxon>Streptomycetaceae</taxon>
        <taxon>Streptomyces</taxon>
    </lineage>
</organism>
<comment type="subcellular location">
    <subcellularLocation>
        <location evidence="1">Cytoplasm</location>
    </subcellularLocation>
</comment>
<dbReference type="GO" id="GO:0008760">
    <property type="term" value="F:UDP-N-acetylglucosamine 1-carboxyvinyltransferase activity"/>
    <property type="evidence" value="ECO:0007669"/>
    <property type="project" value="UniProtKB-EC"/>
</dbReference>
<evidence type="ECO:0000256" key="8">
    <source>
        <dbReference type="ARBA" id="ARBA00023306"/>
    </source>
</evidence>
<dbReference type="STRING" id="1915.SLINC_4545"/>
<dbReference type="GO" id="GO:0005737">
    <property type="term" value="C:cytoplasm"/>
    <property type="evidence" value="ECO:0007669"/>
    <property type="project" value="UniProtKB-SubCell"/>
</dbReference>
<dbReference type="GO" id="GO:0008360">
    <property type="term" value="P:regulation of cell shape"/>
    <property type="evidence" value="ECO:0007669"/>
    <property type="project" value="UniProtKB-KW"/>
</dbReference>
<comment type="similarity">
    <text evidence="11">Belongs to the EPSP synthase family. MurA subfamily.</text>
</comment>
<protein>
    <recommendedName>
        <fullName evidence="13">UDP-N-acetylglucosamine 1-carboxyvinyltransferase</fullName>
        <ecNumber evidence="12">2.5.1.7</ecNumber>
    </recommendedName>
    <alternativeName>
        <fullName evidence="14">Enoylpyruvate transferase</fullName>
    </alternativeName>
    <alternativeName>
        <fullName evidence="15">UDP-N-acetylglucosamine enolpyruvyl transferase</fullName>
    </alternativeName>
</protein>
<evidence type="ECO:0000313" key="17">
    <source>
        <dbReference type="EMBL" id="ANS66769.1"/>
    </source>
</evidence>
<keyword evidence="5 17" id="KW-0808">Transferase</keyword>
<dbReference type="PANTHER" id="PTHR43783:SF1">
    <property type="entry name" value="UDP-N-ACETYLGLUCOSAMINE 1-CARBOXYVINYLTRANSFERASE"/>
    <property type="match status" value="1"/>
</dbReference>
<evidence type="ECO:0000256" key="4">
    <source>
        <dbReference type="ARBA" id="ARBA00022618"/>
    </source>
</evidence>
<evidence type="ECO:0000256" key="7">
    <source>
        <dbReference type="ARBA" id="ARBA00022984"/>
    </source>
</evidence>
<dbReference type="GO" id="GO:0009252">
    <property type="term" value="P:peptidoglycan biosynthetic process"/>
    <property type="evidence" value="ECO:0007669"/>
    <property type="project" value="UniProtKB-KW"/>
</dbReference>
<dbReference type="Gene3D" id="3.65.10.10">
    <property type="entry name" value="Enolpyruvate transferase domain"/>
    <property type="match status" value="2"/>
</dbReference>
<reference evidence="17 18" key="1">
    <citation type="submission" date="2016-07" db="EMBL/GenBank/DDBJ databases">
        <title>Enhancement of antibiotic productionsby engineered nitrateutilization in actinobacteria.</title>
        <authorList>
            <person name="Meng S.C."/>
        </authorList>
    </citation>
    <scope>NUCLEOTIDE SEQUENCE [LARGE SCALE GENOMIC DNA]</scope>
    <source>
        <strain evidence="17 18">NRRL 2936</strain>
    </source>
</reference>
<dbReference type="PATRIC" id="fig|1915.4.peg.5040"/>
<dbReference type="GO" id="GO:0051301">
    <property type="term" value="P:cell division"/>
    <property type="evidence" value="ECO:0007669"/>
    <property type="project" value="UniProtKB-KW"/>
</dbReference>
<evidence type="ECO:0000256" key="13">
    <source>
        <dbReference type="ARBA" id="ARBA00039754"/>
    </source>
</evidence>
<evidence type="ECO:0000256" key="14">
    <source>
        <dbReference type="ARBA" id="ARBA00042443"/>
    </source>
</evidence>
<evidence type="ECO:0000256" key="2">
    <source>
        <dbReference type="ARBA" id="ARBA00004752"/>
    </source>
</evidence>
<evidence type="ECO:0000313" key="18">
    <source>
        <dbReference type="Proteomes" id="UP000092598"/>
    </source>
</evidence>
<keyword evidence="4" id="KW-0132">Cell division</keyword>
<evidence type="ECO:0000256" key="11">
    <source>
        <dbReference type="ARBA" id="ARBA00038367"/>
    </source>
</evidence>
<accession>A0A1B1MDR5</accession>
<dbReference type="EMBL" id="CP016438">
    <property type="protein sequence ID" value="ANS66769.1"/>
    <property type="molecule type" value="Genomic_DNA"/>
</dbReference>
<dbReference type="InterPro" id="IPR001986">
    <property type="entry name" value="Enolpyruvate_Tfrase_dom"/>
</dbReference>
<comment type="catalytic activity">
    <reaction evidence="16">
        <text>phosphoenolpyruvate + UDP-N-acetyl-alpha-D-glucosamine = UDP-N-acetyl-3-O-(1-carboxyvinyl)-alpha-D-glucosamine + phosphate</text>
        <dbReference type="Rhea" id="RHEA:18681"/>
        <dbReference type="ChEBI" id="CHEBI:43474"/>
        <dbReference type="ChEBI" id="CHEBI:57705"/>
        <dbReference type="ChEBI" id="CHEBI:58702"/>
        <dbReference type="ChEBI" id="CHEBI:68483"/>
        <dbReference type="EC" id="2.5.1.7"/>
    </reaction>
</comment>